<evidence type="ECO:0000313" key="14">
    <source>
        <dbReference type="Proteomes" id="UP000283765"/>
    </source>
</evidence>
<dbReference type="EMBL" id="QSOB01000037">
    <property type="protein sequence ID" value="RGI65766.1"/>
    <property type="molecule type" value="Genomic_DNA"/>
</dbReference>
<reference evidence="6" key="8">
    <citation type="submission" date="2020-02" db="EMBL/GenBank/DDBJ databases">
        <authorList>
            <person name="Littmann E."/>
            <person name="Sorbara M."/>
        </authorList>
    </citation>
    <scope>NUCLEOTIDE SEQUENCE</scope>
    <source>
        <strain evidence="6">MSK.16.45</strain>
    </source>
</reference>
<reference evidence="11" key="1">
    <citation type="submission" date="2015-05" db="EMBL/GenBank/DDBJ databases">
        <authorList>
            <consortium name="Pathogen Informatics"/>
        </authorList>
    </citation>
    <scope>NUCLEOTIDE SEQUENCE [LARGE SCALE GENOMIC DNA]</scope>
    <source>
        <strain evidence="4 12">2789STDY5834884</strain>
        <strain evidence="11">T1-815</strain>
    </source>
</reference>
<dbReference type="Proteomes" id="UP000095602">
    <property type="component" value="Unassembled WGS sequence"/>
</dbReference>
<dbReference type="AlphaFoldDB" id="A0A0M6WM09"/>
<dbReference type="Pfam" id="PF19701">
    <property type="entry name" value="DUF6199"/>
    <property type="match status" value="1"/>
</dbReference>
<sequence>MWWSIGGGIIIFALGMFIFLKPGLIWKLTEEWKSYCADEPSEFYLKTTKIGGILFALFGIIMIMLPVILE</sequence>
<dbReference type="Proteomes" id="UP001193756">
    <property type="component" value="Unassembled WGS sequence"/>
</dbReference>
<dbReference type="EMBL" id="QSDV01000054">
    <property type="protein sequence ID" value="RGZ13856.1"/>
    <property type="molecule type" value="Genomic_DNA"/>
</dbReference>
<feature type="transmembrane region" description="Helical" evidence="1">
    <location>
        <begin position="50"/>
        <end position="69"/>
    </location>
</feature>
<evidence type="ECO:0000313" key="4">
    <source>
        <dbReference type="EMBL" id="CUP42273.1"/>
    </source>
</evidence>
<reference evidence="10 16" key="6">
    <citation type="submission" date="2019-09" db="EMBL/GenBank/DDBJ databases">
        <title>Strain-level analysis of Eubacterium rectale using genomes from metagenomes.</title>
        <authorList>
            <person name="Karcher N."/>
            <person name="Segata N."/>
        </authorList>
    </citation>
    <scope>NUCLEOTIDE SEQUENCE [LARGE SCALE GENOMIC DNA]</scope>
    <source>
        <strain evidence="10 16">T3WBe13</strain>
    </source>
</reference>
<keyword evidence="1" id="KW-0472">Membrane</keyword>
<reference evidence="6" key="7">
    <citation type="journal article" date="2020" name="Cell Host Microbe">
        <title>Functional and Genomic Variation between Human-Derived Isolates of Lachnospiraceae Reveals Inter- and Intra-Species Diversity.</title>
        <authorList>
            <person name="Sorbara M.T."/>
            <person name="Littmann E.R."/>
            <person name="Fontana E."/>
            <person name="Moody T.U."/>
            <person name="Kohout C.E."/>
            <person name="Gjonbalaj M."/>
            <person name="Eaton V."/>
            <person name="Seok R."/>
            <person name="Leiner I.M."/>
            <person name="Pamer E.G."/>
        </authorList>
    </citation>
    <scope>NUCLEOTIDE SEQUENCE</scope>
    <source>
        <strain evidence="6">MSK.16.45</strain>
    </source>
</reference>
<evidence type="ECO:0000313" key="16">
    <source>
        <dbReference type="Proteomes" id="UP000324327"/>
    </source>
</evidence>
<dbReference type="Proteomes" id="UP000049472">
    <property type="component" value="Unassembled WGS sequence"/>
</dbReference>
<dbReference type="EMBL" id="QRXR01000035">
    <property type="protein sequence ID" value="RGU19671.1"/>
    <property type="molecule type" value="Genomic_DNA"/>
</dbReference>
<dbReference type="EMBL" id="CZAJ01000045">
    <property type="protein sequence ID" value="CUP42273.1"/>
    <property type="molecule type" value="Genomic_DNA"/>
</dbReference>
<feature type="domain" description="DUF6199" evidence="2">
    <location>
        <begin position="8"/>
        <end position="65"/>
    </location>
</feature>
<evidence type="ECO:0000313" key="6">
    <source>
        <dbReference type="EMBL" id="NSC78188.1"/>
    </source>
</evidence>
<feature type="transmembrane region" description="Helical" evidence="1">
    <location>
        <begin position="6"/>
        <end position="29"/>
    </location>
</feature>
<dbReference type="Proteomes" id="UP000260642">
    <property type="component" value="Unassembled WGS sequence"/>
</dbReference>
<dbReference type="Proteomes" id="UP000324327">
    <property type="component" value="Unassembled WGS sequence"/>
</dbReference>
<reference evidence="13 14" key="3">
    <citation type="submission" date="2018-08" db="EMBL/GenBank/DDBJ databases">
        <title>A genome reference for cultivated species of the human gut microbiota.</title>
        <authorList>
            <person name="Zou Y."/>
            <person name="Xue W."/>
            <person name="Luo G."/>
        </authorList>
    </citation>
    <scope>NUCLEOTIDE SEQUENCE [LARGE SCALE GENOMIC DNA]</scope>
    <source>
        <strain evidence="8 14">AF17-27</strain>
        <strain evidence="9 15">AM54-25XD</strain>
        <strain evidence="7 13">TM10-3</strain>
    </source>
</reference>
<evidence type="ECO:0000313" key="10">
    <source>
        <dbReference type="EMBL" id="TYL56301.1"/>
    </source>
</evidence>
<dbReference type="RefSeq" id="WP_055061826.1">
    <property type="nucleotide sequence ID" value="NZ_AP031452.1"/>
</dbReference>
<dbReference type="EMBL" id="VSTF01000044">
    <property type="protein sequence ID" value="TYL56301.1"/>
    <property type="molecule type" value="Genomic_DNA"/>
</dbReference>
<evidence type="ECO:0000313" key="7">
    <source>
        <dbReference type="EMBL" id="RGI65766.1"/>
    </source>
</evidence>
<dbReference type="Proteomes" id="UP000465607">
    <property type="component" value="Unassembled WGS sequence"/>
</dbReference>
<evidence type="ECO:0000313" key="9">
    <source>
        <dbReference type="EMBL" id="RGZ13856.1"/>
    </source>
</evidence>
<keyword evidence="1" id="KW-1133">Transmembrane helix</keyword>
<dbReference type="EMBL" id="WKQV01000033">
    <property type="protein sequence ID" value="MSD28021.1"/>
    <property type="molecule type" value="Genomic_DNA"/>
</dbReference>
<gene>
    <name evidence="8" type="ORF">DWW89_14900</name>
    <name evidence="9" type="ORF">DXA03_15045</name>
    <name evidence="7" type="ORF">DXD95_13930</name>
    <name evidence="4" type="ORF">ERS852497_02829</name>
    <name evidence="10" type="ORF">FYL31_15100</name>
    <name evidence="6" type="ORF">G4312_13125</name>
    <name evidence="5" type="ORF">GKE44_12960</name>
    <name evidence="3" type="ORF">T1815_16451</name>
</gene>
<evidence type="ECO:0000313" key="15">
    <source>
        <dbReference type="Proteomes" id="UP000285209"/>
    </source>
</evidence>
<evidence type="ECO:0000313" key="5">
    <source>
        <dbReference type="EMBL" id="MSD28021.1"/>
    </source>
</evidence>
<evidence type="ECO:0000313" key="12">
    <source>
        <dbReference type="Proteomes" id="UP000095602"/>
    </source>
</evidence>
<reference evidence="3" key="2">
    <citation type="submission" date="2015-05" db="EMBL/GenBank/DDBJ databases">
        <authorList>
            <person name="Wang D.B."/>
            <person name="Wang M."/>
        </authorList>
    </citation>
    <scope>NUCLEOTIDE SEQUENCE [LARGE SCALE GENOMIC DNA]</scope>
    <source>
        <strain evidence="3">T1-815</strain>
    </source>
</reference>
<evidence type="ECO:0000313" key="3">
    <source>
        <dbReference type="EMBL" id="CRL37682.1"/>
    </source>
</evidence>
<evidence type="ECO:0000259" key="2">
    <source>
        <dbReference type="Pfam" id="PF19701"/>
    </source>
</evidence>
<evidence type="ECO:0000313" key="13">
    <source>
        <dbReference type="Proteomes" id="UP000260642"/>
    </source>
</evidence>
<evidence type="ECO:0000313" key="11">
    <source>
        <dbReference type="Proteomes" id="UP000049472"/>
    </source>
</evidence>
<protein>
    <recommendedName>
        <fullName evidence="2">DUF6199 domain-containing protein</fullName>
    </recommendedName>
</protein>
<organism evidence="3 11">
    <name type="scientific">Agathobacter rectalis</name>
    <dbReference type="NCBI Taxonomy" id="39491"/>
    <lineage>
        <taxon>Bacteria</taxon>
        <taxon>Bacillati</taxon>
        <taxon>Bacillota</taxon>
        <taxon>Clostridia</taxon>
        <taxon>Lachnospirales</taxon>
        <taxon>Lachnospiraceae</taxon>
        <taxon>Agathobacter</taxon>
    </lineage>
</organism>
<proteinExistence type="predicted"/>
<dbReference type="Proteomes" id="UP000285209">
    <property type="component" value="Unassembled WGS sequence"/>
</dbReference>
<dbReference type="EMBL" id="CVRQ01000019">
    <property type="protein sequence ID" value="CRL37682.1"/>
    <property type="molecule type" value="Genomic_DNA"/>
</dbReference>
<keyword evidence="11" id="KW-1185">Reference proteome</keyword>
<accession>A0A0M6WM09</accession>
<evidence type="ECO:0000256" key="1">
    <source>
        <dbReference type="SAM" id="Phobius"/>
    </source>
</evidence>
<name>A0A0M6WM09_9FIRM</name>
<keyword evidence="1" id="KW-0812">Transmembrane</keyword>
<evidence type="ECO:0000313" key="8">
    <source>
        <dbReference type="EMBL" id="RGU19671.1"/>
    </source>
</evidence>
<reference evidence="10 16" key="5">
    <citation type="submission" date="2019-08" db="EMBL/GenBank/DDBJ databases">
        <authorList>
            <person name="Duncan S."/>
            <person name="Walker A."/>
        </authorList>
    </citation>
    <scope>NUCLEOTIDE SEQUENCE [LARGE SCALE GENOMIC DNA]</scope>
    <source>
        <strain evidence="10 16">T3WBe13</strain>
    </source>
</reference>
<dbReference type="EMBL" id="JAAIMP010000027">
    <property type="protein sequence ID" value="NSC78188.1"/>
    <property type="molecule type" value="Genomic_DNA"/>
</dbReference>
<evidence type="ECO:0000313" key="17">
    <source>
        <dbReference type="Proteomes" id="UP000465607"/>
    </source>
</evidence>
<reference evidence="5 17" key="4">
    <citation type="journal article" date="2019" name="Nat. Med.">
        <title>A library of human gut bacterial isolates paired with longitudinal multiomics data enables mechanistic microbiome research.</title>
        <authorList>
            <person name="Poyet M."/>
            <person name="Groussin M."/>
            <person name="Gibbons S.M."/>
            <person name="Avila-Pacheco J."/>
            <person name="Jiang X."/>
            <person name="Kearney S.M."/>
            <person name="Perrotta A.R."/>
            <person name="Berdy B."/>
            <person name="Zhao S."/>
            <person name="Lieberman T.D."/>
            <person name="Swanson P.K."/>
            <person name="Smith M."/>
            <person name="Roesemann S."/>
            <person name="Alexander J.E."/>
            <person name="Rich S.A."/>
            <person name="Livny J."/>
            <person name="Vlamakis H."/>
            <person name="Clish C."/>
            <person name="Bullock K."/>
            <person name="Deik A."/>
            <person name="Scott J."/>
            <person name="Pierce K.A."/>
            <person name="Xavier R.J."/>
            <person name="Alm E.J."/>
        </authorList>
    </citation>
    <scope>NUCLEOTIDE SEQUENCE [LARGE SCALE GENOMIC DNA]</scope>
    <source>
        <strain evidence="5 17">BIOML-A5</strain>
    </source>
</reference>
<dbReference type="InterPro" id="IPR045679">
    <property type="entry name" value="DUF6199"/>
</dbReference>
<dbReference type="Proteomes" id="UP000283765">
    <property type="component" value="Unassembled WGS sequence"/>
</dbReference>